<gene>
    <name evidence="2" type="ORF">DNG_04460</name>
</gene>
<evidence type="ECO:0000313" key="3">
    <source>
        <dbReference type="Proteomes" id="UP001187682"/>
    </source>
</evidence>
<dbReference type="PANTHER" id="PTHR32387:SF0">
    <property type="entry name" value="PROTEIN NO VEIN"/>
    <property type="match status" value="1"/>
</dbReference>
<name>A0AAE8SV71_9PEZI</name>
<dbReference type="SUPFAM" id="SSF55874">
    <property type="entry name" value="ATPase domain of HSP90 chaperone/DNA topoisomerase II/histidine kinase"/>
    <property type="match status" value="1"/>
</dbReference>
<protein>
    <submittedName>
        <fullName evidence="2">Uncharacterized protein</fullName>
    </submittedName>
</protein>
<comment type="caution">
    <text evidence="2">The sequence shown here is derived from an EMBL/GenBank/DDBJ whole genome shotgun (WGS) entry which is preliminary data.</text>
</comment>
<dbReference type="InterPro" id="IPR052957">
    <property type="entry name" value="Auxin_embryo_med"/>
</dbReference>
<evidence type="ECO:0000256" key="1">
    <source>
        <dbReference type="SAM" id="MobiDB-lite"/>
    </source>
</evidence>
<dbReference type="EMBL" id="ONZQ02000005">
    <property type="protein sequence ID" value="SPO01787.1"/>
    <property type="molecule type" value="Genomic_DNA"/>
</dbReference>
<sequence length="1522" mass="171058">MDADFPQSAREAEDHIRRIRREKGLGDGPDQIGSNAADLEAALKILSNDLYQTSTHFLLELIQNADDNYYVDGAVPALSITYYAGWIKVDCNERGFSKKNVEAICRICQSTKSGRSKSAGFVGEKGIGFKAVFKVASSVWISSGHYSFRFDRDAHLGMIAPIWDEFPVPHEGHRSSIMLKLDGDCDENQIVEELLSYDERTLLFLRRIRRLEIHVKPGPQSNHVAFETILSREGIISQKEALNRQDDSSTTASTMVLMRNGVRKHYFVWRYLADKLPLEVLRPSISSSEVVLAFPHTDVNEDEPVRPVVQNQNVYAFLPIRDAGFPFILQADFLLSANRDDVHLDSPWNLALASAAAVAYRDAVRYLGNLNNGLRYSWVDYIPKNEAKPQFFEDLRKQIFDQLRESCVLEAQSGRKVKPGNIVRVPKEFKDPSGYPFTMNDKNRDRFLSASYADASAPSLEVLSVDVMSVELFYKEMAAALKPGPARFFAPKSKSLPVVPLRNGVWVSSGVQVFFADNQFIAAAPEGINIDIVDANAAADPDRKALFIKLGARELTEASIRQAIISTHLSFRFKPDDLSPDVLISHAQYLFKTRDTTIPDHVMTFWMAAEVGPCRKGSEMYLPSDVDGAATGLLPKSAMSKYGFLHPGYAAAGGSEGELWTDYLKTNFNVSIYPRLFDPSHSVLVGTKECSIHDDFLLLLRVLPQNAWLAVLRDGWEFYRRWLEDENGSFSKSERDKLTKYLGDREVRCTGKGKLEKLSSTYMPLGHLKFGYGGEAAPFLDIPDVYDARWTPLLECFGVGTSATVEFYLACLSAIKEAEKSPVDAIQQLMHKIEDCLDQDTKHRAVVGEAFGEKKLIYIPGKGGSGGNWVSQNECFWRGAPWLTQSACLERWYPDLEVLFRTHLAVENATVEHYIREAKAIFKLPPPIMPHVKKILVAFAIQHKAGYLNERTKKQIRGLYIFPVAQPGGGTPALTSISRGKRWLIADRENLRVQFQPIVPLLALESAFVLKIQDFLRAMDLQDRFLSESAKPITETHGGATFNRELTERYRERSKYFFRLMLDDQPDKQHIREKFSAVNVFLARGIVQYWYVNLGLQRITSKVADGDAFIESDYTGGLRIYLRSGYEENQYPYELSEDLRNFFNVPAEHRDLLIAAITAPEARVEELFESRGIAPLLEERGEGEGSEWEVEGDVVYAPVQYPPMPNKAGSSRLGGESRLSRLLGGKRFSPAFFAGDGPSSSLPSYDLAIDRSAQNAIGRPVEPRSFSGGVTWTAIQGELTKLEFVQMHDSVLGRPVAPPSFLDRFKSKVQRDSQTGESMVSDILSVVLGSQYDKGSMWKAHRAKKSEDLAAFSFPDTDGRFSAFLMRLEGLPGHAQGYTRLVYHLDVKVADGESFIMTQAELDRARKYSVHSYPDRSIQAPSKDVSVLVEISDLRAEPKIRFLADPWDLFQDGQILLKTRTTYQATLNLRARKRGDAASASETGFDSIQIRERDDYRGVDDLPKYKGKGKATEKRQPIPEEE</sequence>
<dbReference type="PANTHER" id="PTHR32387">
    <property type="entry name" value="WU:FJ29H11"/>
    <property type="match status" value="1"/>
</dbReference>
<dbReference type="Proteomes" id="UP001187682">
    <property type="component" value="Unassembled WGS sequence"/>
</dbReference>
<proteinExistence type="predicted"/>
<keyword evidence="3" id="KW-1185">Reference proteome</keyword>
<dbReference type="Gene3D" id="3.30.565.10">
    <property type="entry name" value="Histidine kinase-like ATPase, C-terminal domain"/>
    <property type="match status" value="1"/>
</dbReference>
<reference evidence="2" key="1">
    <citation type="submission" date="2018-03" db="EMBL/GenBank/DDBJ databases">
        <authorList>
            <person name="Guldener U."/>
        </authorList>
    </citation>
    <scope>NUCLEOTIDE SEQUENCE</scope>
</reference>
<accession>A0AAE8SV71</accession>
<organism evidence="2 3">
    <name type="scientific">Cephalotrichum gorgonifer</name>
    <dbReference type="NCBI Taxonomy" id="2041049"/>
    <lineage>
        <taxon>Eukaryota</taxon>
        <taxon>Fungi</taxon>
        <taxon>Dikarya</taxon>
        <taxon>Ascomycota</taxon>
        <taxon>Pezizomycotina</taxon>
        <taxon>Sordariomycetes</taxon>
        <taxon>Hypocreomycetidae</taxon>
        <taxon>Microascales</taxon>
        <taxon>Microascaceae</taxon>
        <taxon>Cephalotrichum</taxon>
    </lineage>
</organism>
<evidence type="ECO:0000313" key="2">
    <source>
        <dbReference type="EMBL" id="SPO01787.1"/>
    </source>
</evidence>
<dbReference type="InterPro" id="IPR036890">
    <property type="entry name" value="HATPase_C_sf"/>
</dbReference>
<feature type="region of interest" description="Disordered" evidence="1">
    <location>
        <begin position="1498"/>
        <end position="1522"/>
    </location>
</feature>
<dbReference type="NCBIfam" id="NF047352">
    <property type="entry name" value="P_loop_sacsin"/>
    <property type="match status" value="1"/>
</dbReference>